<dbReference type="SUPFAM" id="SSF51556">
    <property type="entry name" value="Metallo-dependent hydrolases"/>
    <property type="match status" value="1"/>
</dbReference>
<reference evidence="3" key="1">
    <citation type="submission" date="2022-08" db="EMBL/GenBank/DDBJ databases">
        <title>A Global Phylogenomic Analysis of the Shiitake Genus Lentinula.</title>
        <authorList>
            <consortium name="DOE Joint Genome Institute"/>
            <person name="Sierra-Patev S."/>
            <person name="Min B."/>
            <person name="Naranjo-Ortiz M."/>
            <person name="Looney B."/>
            <person name="Konkel Z."/>
            <person name="Slot J.C."/>
            <person name="Sakamoto Y."/>
            <person name="Steenwyk J.L."/>
            <person name="Rokas A."/>
            <person name="Carro J."/>
            <person name="Camarero S."/>
            <person name="Ferreira P."/>
            <person name="Molpeceres G."/>
            <person name="Ruiz-Duenas F.J."/>
            <person name="Serrano A."/>
            <person name="Henrissat B."/>
            <person name="Drula E."/>
            <person name="Hughes K.W."/>
            <person name="Mata J.L."/>
            <person name="Ishikawa N.K."/>
            <person name="Vargas-Isla R."/>
            <person name="Ushijima S."/>
            <person name="Smith C.A."/>
            <person name="Ahrendt S."/>
            <person name="Andreopoulos W."/>
            <person name="He G."/>
            <person name="Labutti K."/>
            <person name="Lipzen A."/>
            <person name="Ng V."/>
            <person name="Riley R."/>
            <person name="Sandor L."/>
            <person name="Barry K."/>
            <person name="Martinez A.T."/>
            <person name="Xiao Y."/>
            <person name="Gibbons J.G."/>
            <person name="Terashima K."/>
            <person name="Grigoriev I.V."/>
            <person name="Hibbett D.S."/>
        </authorList>
    </citation>
    <scope>NUCLEOTIDE SEQUENCE</scope>
    <source>
        <strain evidence="3">JLM2183</strain>
    </source>
</reference>
<dbReference type="SUPFAM" id="SSF51338">
    <property type="entry name" value="Composite domain of metallo-dependent hydrolases"/>
    <property type="match status" value="1"/>
</dbReference>
<dbReference type="PANTHER" id="PTHR43668:SF5">
    <property type="entry name" value="AMIDOHYDROLASE 3 DOMAIN-CONTAINING PROTEIN"/>
    <property type="match status" value="1"/>
</dbReference>
<dbReference type="InterPro" id="IPR011059">
    <property type="entry name" value="Metal-dep_hydrolase_composite"/>
</dbReference>
<gene>
    <name evidence="3" type="ORF">J3R30DRAFT_3447921</name>
</gene>
<dbReference type="OrthoDB" id="10258955at2759"/>
<name>A0A9W9AJN0_9AGAR</name>
<dbReference type="GO" id="GO:0004038">
    <property type="term" value="F:allantoinase activity"/>
    <property type="evidence" value="ECO:0007669"/>
    <property type="project" value="TreeGrafter"/>
</dbReference>
<keyword evidence="1" id="KW-0812">Transmembrane</keyword>
<sequence>MEKGYVVFARANQSRVQRLLIPLLLLIALLSLGIFKLPHHSPPASYEPAILKHCRSLKQAPGPPPNFHKRKQSDRFASGTKPTLIKNAKIWTGRNNGTHILHGDILLDKGLIMGVGHFGTASYGNDLTVINAGGRWVSPGIVDIHSHLGDAPSPALDGAEDDNSIKGTILPWMRSLDGLNTHDDSYALSISGGVTTSLVLPGSADAIGGQAYVIKLRKTTERSPSSMLLEPPYQINASDPWDSSIPPRWRHMKHACGENPSSVYSATRMDTMWAFRQAYNKAKHIMKQQDEYCSKAETGNIRDLGDFPEDLQWESLVDVLRGKVKVNIHCYEAVDLGGVVRLSNEFQFPIAAFHHASETYLTPELLKRAYGKPPAIALFATNARYKRESYRGSEFAPRILAENGFTVLMKSDHPVLDSRHLLYEAQQAYYYGLPENLALAAITSNSAEIMGMGHRIGYIKKGWDADLVIWDSHPLALGATPVQVFIDGIPQLQSPYVSDKPPTFQKSPKVPNFDKEAQLTLDYDGLPPLNPVKAAKLMIFTNVSNVFVRSSGTVKSIYSTTARVGGVVVSRNGRLLCTGNQSACLTDAVLGSEVDYQLVVDLKGGSIEPALTSYGAPLGLEHINQEPSTNDGFVFEPLSQHIPKILGGSIVRAVDGLLFDTRDSLYAYRAGVTTGITAPSHYGFFFGLGTAFSTGASHRLESGSVLQEVTALHTAIGFDDTPSVSTQIATLRKLLITPPQGSAGIWFKKVSEGSLTLVVETHSADVIATLLVLKAEIETAKGTTIKLTISGANEAHLLAEYLGEANVGVLVYPRPFPTTWDRRRIAPGPPLSLNAVQQLIAHNVTVGLMIAEVWEARNLPFDVAWTSLDVNGTLGKEEAIALGSVNVEKLLGVKVEAQDADLVARGYSGDSLFPGKVVGVLSPRKGVVEFF</sequence>
<comment type="caution">
    <text evidence="3">The sequence shown here is derived from an EMBL/GenBank/DDBJ whole genome shotgun (WGS) entry which is preliminary data.</text>
</comment>
<feature type="transmembrane region" description="Helical" evidence="1">
    <location>
        <begin position="20"/>
        <end position="38"/>
    </location>
</feature>
<protein>
    <submittedName>
        <fullName evidence="3">Carbohydrate esterase family 9 protein</fullName>
    </submittedName>
</protein>
<evidence type="ECO:0000259" key="2">
    <source>
        <dbReference type="Pfam" id="PF01979"/>
    </source>
</evidence>
<accession>A0A9W9AJN0</accession>
<keyword evidence="1" id="KW-0472">Membrane</keyword>
<dbReference type="PANTHER" id="PTHR43668">
    <property type="entry name" value="ALLANTOINASE"/>
    <property type="match status" value="1"/>
</dbReference>
<keyword evidence="1" id="KW-1133">Transmembrane helix</keyword>
<dbReference type="GO" id="GO:0006145">
    <property type="term" value="P:purine nucleobase catabolic process"/>
    <property type="evidence" value="ECO:0007669"/>
    <property type="project" value="TreeGrafter"/>
</dbReference>
<dbReference type="InterPro" id="IPR006680">
    <property type="entry name" value="Amidohydro-rel"/>
</dbReference>
<dbReference type="AlphaFoldDB" id="A0A9W9AJN0"/>
<dbReference type="EMBL" id="JAOTPV010000004">
    <property type="protein sequence ID" value="KAJ4483355.1"/>
    <property type="molecule type" value="Genomic_DNA"/>
</dbReference>
<dbReference type="InterPro" id="IPR050138">
    <property type="entry name" value="DHOase/Allantoinase_Hydrolase"/>
</dbReference>
<organism evidence="3 4">
    <name type="scientific">Lentinula aciculospora</name>
    <dbReference type="NCBI Taxonomy" id="153920"/>
    <lineage>
        <taxon>Eukaryota</taxon>
        <taxon>Fungi</taxon>
        <taxon>Dikarya</taxon>
        <taxon>Basidiomycota</taxon>
        <taxon>Agaricomycotina</taxon>
        <taxon>Agaricomycetes</taxon>
        <taxon>Agaricomycetidae</taxon>
        <taxon>Agaricales</taxon>
        <taxon>Marasmiineae</taxon>
        <taxon>Omphalotaceae</taxon>
        <taxon>Lentinula</taxon>
    </lineage>
</organism>
<dbReference type="Gene3D" id="3.20.20.140">
    <property type="entry name" value="Metal-dependent hydrolases"/>
    <property type="match status" value="2"/>
</dbReference>
<feature type="domain" description="Amidohydrolase-related" evidence="2">
    <location>
        <begin position="388"/>
        <end position="485"/>
    </location>
</feature>
<dbReference type="InterPro" id="IPR032466">
    <property type="entry name" value="Metal_Hydrolase"/>
</dbReference>
<evidence type="ECO:0000313" key="4">
    <source>
        <dbReference type="Proteomes" id="UP001150266"/>
    </source>
</evidence>
<dbReference type="GO" id="GO:0005737">
    <property type="term" value="C:cytoplasm"/>
    <property type="evidence" value="ECO:0007669"/>
    <property type="project" value="TreeGrafter"/>
</dbReference>
<dbReference type="Pfam" id="PF01979">
    <property type="entry name" value="Amidohydro_1"/>
    <property type="match status" value="1"/>
</dbReference>
<dbReference type="Proteomes" id="UP001150266">
    <property type="component" value="Unassembled WGS sequence"/>
</dbReference>
<proteinExistence type="predicted"/>
<evidence type="ECO:0000256" key="1">
    <source>
        <dbReference type="SAM" id="Phobius"/>
    </source>
</evidence>
<keyword evidence="4" id="KW-1185">Reference proteome</keyword>
<evidence type="ECO:0000313" key="3">
    <source>
        <dbReference type="EMBL" id="KAJ4483355.1"/>
    </source>
</evidence>